<dbReference type="InterPro" id="IPR050464">
    <property type="entry name" value="Zeta_carotene_desat/Oxidored"/>
</dbReference>
<comment type="caution">
    <text evidence="1">The sequence shown here is derived from an EMBL/GenBank/DDBJ whole genome shotgun (WGS) entry which is preliminary data.</text>
</comment>
<reference evidence="1 2" key="1">
    <citation type="submission" date="2016-05" db="EMBL/GenBank/DDBJ databases">
        <title>Complete genome sequence of Novosphingobium guangzhouense SA925(T).</title>
        <authorList>
            <person name="Sha S."/>
        </authorList>
    </citation>
    <scope>NUCLEOTIDE SEQUENCE [LARGE SCALE GENOMIC DNA]</scope>
    <source>
        <strain evidence="1 2">SA925</strain>
    </source>
</reference>
<feature type="non-terminal residue" evidence="1">
    <location>
        <position position="1"/>
    </location>
</feature>
<dbReference type="Proteomes" id="UP000236327">
    <property type="component" value="Unassembled WGS sequence"/>
</dbReference>
<dbReference type="GO" id="GO:0016491">
    <property type="term" value="F:oxidoreductase activity"/>
    <property type="evidence" value="ECO:0007669"/>
    <property type="project" value="TreeGrafter"/>
</dbReference>
<organism evidence="1 2">
    <name type="scientific">Novosphingobium guangzhouense</name>
    <dbReference type="NCBI Taxonomy" id="1850347"/>
    <lineage>
        <taxon>Bacteria</taxon>
        <taxon>Pseudomonadati</taxon>
        <taxon>Pseudomonadota</taxon>
        <taxon>Alphaproteobacteria</taxon>
        <taxon>Sphingomonadales</taxon>
        <taxon>Sphingomonadaceae</taxon>
        <taxon>Novosphingobium</taxon>
    </lineage>
</organism>
<keyword evidence="2" id="KW-1185">Reference proteome</keyword>
<gene>
    <name evidence="1" type="ORF">A8V01_25170</name>
</gene>
<evidence type="ECO:0000313" key="2">
    <source>
        <dbReference type="Proteomes" id="UP000236327"/>
    </source>
</evidence>
<protein>
    <submittedName>
        <fullName evidence="1">Twin-arginine translocation pathway signal protein</fullName>
    </submittedName>
</protein>
<dbReference type="AlphaFoldDB" id="A0A2K2FW75"/>
<dbReference type="SUPFAM" id="SSF51905">
    <property type="entry name" value="FAD/NAD(P)-binding domain"/>
    <property type="match status" value="1"/>
</dbReference>
<accession>A0A2K2FW75</accession>
<name>A0A2K2FW75_9SPHN</name>
<dbReference type="Pfam" id="PF13450">
    <property type="entry name" value="NAD_binding_8"/>
    <property type="match status" value="1"/>
</dbReference>
<dbReference type="InterPro" id="IPR036188">
    <property type="entry name" value="FAD/NAD-bd_sf"/>
</dbReference>
<sequence length="527" mass="56697">LGATLGAAMVSGCARPAMAGTLDGADWQRGHLLRDGAFPAPDGPVEDLGVVIAGGGVAGLTAGWRLAEAGFEDFTLFEMEDSTGGNARSGRNGVSAYPLGAHYLPVPNREAVALRHMLRGFGMIVDDLPDGPVYDPYQLCADLEERLLWRGAWQEGLIPRTGLSTAEQAQQRAFEARMAFYRAAKGADGRPAFAVPSALSSTDIRFTALDSRSFAEWLDAEGFTAPALRAYLRYCCRDDYGAEPEHVSAWAGIHYFAGRRGWAANGDGDRELTWPEGNSRLVGLMAKRIAPRIRSGHSVFRVEALADGRVEVDIFDHAARRSFRIRAKAAILAMPHFVAARVAPRHCSAGALSYAPWVVANITVSRHPAGKGSALAWDNVSTASEALGYVVATHQSSGTGAGPSVLTWYMPLSREAPKNAREVMLTRSLERWQEIVEADLLTMNPDLDGAIERIDVWRWGHAMVRPTPGFLADPARLAARASAPPVLFAHSDLSGLSLFEEAHYHGVMAAEAALAHVGHAHESLMAS</sequence>
<dbReference type="Gene3D" id="3.50.50.60">
    <property type="entry name" value="FAD/NAD(P)-binding domain"/>
    <property type="match status" value="1"/>
</dbReference>
<dbReference type="EMBL" id="LYMM01000061">
    <property type="protein sequence ID" value="PNU03047.1"/>
    <property type="molecule type" value="Genomic_DNA"/>
</dbReference>
<dbReference type="PANTHER" id="PTHR42923">
    <property type="entry name" value="PROTOPORPHYRINOGEN OXIDASE"/>
    <property type="match status" value="1"/>
</dbReference>
<evidence type="ECO:0000313" key="1">
    <source>
        <dbReference type="EMBL" id="PNU03047.1"/>
    </source>
</evidence>
<dbReference type="OrthoDB" id="231484at2"/>
<proteinExistence type="predicted"/>
<dbReference type="PANTHER" id="PTHR42923:SF39">
    <property type="entry name" value="AMINO OXIDASE"/>
    <property type="match status" value="1"/>
</dbReference>